<dbReference type="EMBL" id="BOVJ01000059">
    <property type="protein sequence ID" value="GIQ63309.1"/>
    <property type="molecule type" value="Genomic_DNA"/>
</dbReference>
<dbReference type="Proteomes" id="UP000680304">
    <property type="component" value="Unassembled WGS sequence"/>
</dbReference>
<dbReference type="SUPFAM" id="SSF51905">
    <property type="entry name" value="FAD/NAD(P)-binding domain"/>
    <property type="match status" value="1"/>
</dbReference>
<dbReference type="Pfam" id="PF07992">
    <property type="entry name" value="Pyr_redox_2"/>
    <property type="match status" value="1"/>
</dbReference>
<dbReference type="InterPro" id="IPR036188">
    <property type="entry name" value="FAD/NAD-bd_sf"/>
</dbReference>
<keyword evidence="3" id="KW-1185">Reference proteome</keyword>
<proteinExistence type="predicted"/>
<evidence type="ECO:0000313" key="2">
    <source>
        <dbReference type="EMBL" id="GIQ63309.1"/>
    </source>
</evidence>
<dbReference type="PANTHER" id="PTHR43755">
    <property type="match status" value="1"/>
</dbReference>
<gene>
    <name evidence="2" type="ORF">PACILC2_18770</name>
</gene>
<organism evidence="2 3">
    <name type="scientific">Paenibacillus cisolokensis</name>
    <dbReference type="NCBI Taxonomy" id="1658519"/>
    <lineage>
        <taxon>Bacteria</taxon>
        <taxon>Bacillati</taxon>
        <taxon>Bacillota</taxon>
        <taxon>Bacilli</taxon>
        <taxon>Bacillales</taxon>
        <taxon>Paenibacillaceae</taxon>
        <taxon>Paenibacillus</taxon>
    </lineage>
</organism>
<dbReference type="InterPro" id="IPR023753">
    <property type="entry name" value="FAD/NAD-binding_dom"/>
</dbReference>
<accession>A0ABQ4N534</accession>
<name>A0ABQ4N534_9BACL</name>
<dbReference type="InterPro" id="IPR052541">
    <property type="entry name" value="SQRD"/>
</dbReference>
<dbReference type="PANTHER" id="PTHR43755:SF1">
    <property type="entry name" value="FAD-DEPENDENT PYRIDINE NUCLEOTIDE-DISULPHIDE OXIDOREDUCTASE"/>
    <property type="match status" value="1"/>
</dbReference>
<protein>
    <recommendedName>
        <fullName evidence="1">FAD/NAD(P)-binding domain-containing protein</fullName>
    </recommendedName>
</protein>
<feature type="domain" description="FAD/NAD(P)-binding" evidence="1">
    <location>
        <begin position="4"/>
        <end position="120"/>
    </location>
</feature>
<sequence>MSKHIVILGGGYGGLLTALTARKYLSAEEAQITLVNKTPFHQIVTELHRLAVGGLNEGNVALPLEKLLRGKDVDIRINTVEKIALDQKQVSLANGASISYDTLVIALGSETAFSAFRGSKKTASP</sequence>
<reference evidence="2 3" key="1">
    <citation type="submission" date="2021-04" db="EMBL/GenBank/DDBJ databases">
        <title>Draft genome sequence of Paenibacillus cisolokensis, LC2-13A.</title>
        <authorList>
            <person name="Uke A."/>
            <person name="Chhe C."/>
            <person name="Baramee S."/>
            <person name="Kosugi A."/>
        </authorList>
    </citation>
    <scope>NUCLEOTIDE SEQUENCE [LARGE SCALE GENOMIC DNA]</scope>
    <source>
        <strain evidence="2 3">LC2-13A</strain>
    </source>
</reference>
<dbReference type="Gene3D" id="3.50.50.100">
    <property type="match status" value="1"/>
</dbReference>
<comment type="caution">
    <text evidence="2">The sequence shown here is derived from an EMBL/GenBank/DDBJ whole genome shotgun (WGS) entry which is preliminary data.</text>
</comment>
<evidence type="ECO:0000259" key="1">
    <source>
        <dbReference type="Pfam" id="PF07992"/>
    </source>
</evidence>
<evidence type="ECO:0000313" key="3">
    <source>
        <dbReference type="Proteomes" id="UP000680304"/>
    </source>
</evidence>